<name>A0A645C8C8_9ZZZZ</name>
<evidence type="ECO:0000313" key="1">
    <source>
        <dbReference type="EMBL" id="MPM73601.1"/>
    </source>
</evidence>
<protein>
    <submittedName>
        <fullName evidence="1">Uncharacterized protein</fullName>
    </submittedName>
</protein>
<sequence>MLDVVSGLDRASQLLEVGGGVLHPPQLGAVEPDALGYPVDGLASDLSAQVQVHIHPLAGVDESGHPAAPDRLGIAVLADVEVGVVGAIHDGVARVGQVQAPGRHKVDGSDSGHRVQPDDFLFGRHGVHHHPVQPLVERLLLTGLTVKVHIEDLRHKGVLVLGLHDVVARLGEVGAGVLGRGLKGAVNFAVVRVQLAATAGGLILEDEEEPA</sequence>
<reference evidence="1" key="1">
    <citation type="submission" date="2019-08" db="EMBL/GenBank/DDBJ databases">
        <authorList>
            <person name="Kucharzyk K."/>
            <person name="Murdoch R.W."/>
            <person name="Higgins S."/>
            <person name="Loffler F."/>
        </authorList>
    </citation>
    <scope>NUCLEOTIDE SEQUENCE</scope>
</reference>
<gene>
    <name evidence="1" type="ORF">SDC9_120583</name>
</gene>
<dbReference type="AlphaFoldDB" id="A0A645C8C8"/>
<dbReference type="EMBL" id="VSSQ01025462">
    <property type="protein sequence ID" value="MPM73601.1"/>
    <property type="molecule type" value="Genomic_DNA"/>
</dbReference>
<organism evidence="1">
    <name type="scientific">bioreactor metagenome</name>
    <dbReference type="NCBI Taxonomy" id="1076179"/>
    <lineage>
        <taxon>unclassified sequences</taxon>
        <taxon>metagenomes</taxon>
        <taxon>ecological metagenomes</taxon>
    </lineage>
</organism>
<accession>A0A645C8C8</accession>
<proteinExistence type="predicted"/>
<comment type="caution">
    <text evidence="1">The sequence shown here is derived from an EMBL/GenBank/DDBJ whole genome shotgun (WGS) entry which is preliminary data.</text>
</comment>